<evidence type="ECO:0000256" key="7">
    <source>
        <dbReference type="ARBA" id="ARBA00022779"/>
    </source>
</evidence>
<evidence type="ECO:0000256" key="11">
    <source>
        <dbReference type="SAM" id="SignalP"/>
    </source>
</evidence>
<accession>A0ABV8CL76</accession>
<dbReference type="PANTHER" id="PTHR35091:SF5">
    <property type="entry name" value="FLAGELLAR PROTEIN FLIL"/>
    <property type="match status" value="1"/>
</dbReference>
<feature type="chain" id="PRO_5045455948" description="Flagellar protein FliL" evidence="11">
    <location>
        <begin position="21"/>
        <end position="142"/>
    </location>
</feature>
<feature type="signal peptide" evidence="11">
    <location>
        <begin position="1"/>
        <end position="20"/>
    </location>
</feature>
<evidence type="ECO:0000256" key="6">
    <source>
        <dbReference type="ARBA" id="ARBA00022692"/>
    </source>
</evidence>
<keyword evidence="7 10" id="KW-0283">Flagellar rotation</keyword>
<evidence type="ECO:0000256" key="5">
    <source>
        <dbReference type="ARBA" id="ARBA00022500"/>
    </source>
</evidence>
<reference evidence="13" key="1">
    <citation type="journal article" date="2019" name="Int. J. Syst. Evol. Microbiol.">
        <title>The Global Catalogue of Microorganisms (GCM) 10K type strain sequencing project: providing services to taxonomists for standard genome sequencing and annotation.</title>
        <authorList>
            <consortium name="The Broad Institute Genomics Platform"/>
            <consortium name="The Broad Institute Genome Sequencing Center for Infectious Disease"/>
            <person name="Wu L."/>
            <person name="Ma J."/>
        </authorList>
    </citation>
    <scope>NUCLEOTIDE SEQUENCE [LARGE SCALE GENOMIC DNA]</scope>
    <source>
        <strain evidence="13">CCUG 54939</strain>
    </source>
</reference>
<dbReference type="Pfam" id="PF03748">
    <property type="entry name" value="FliL"/>
    <property type="match status" value="1"/>
</dbReference>
<evidence type="ECO:0000313" key="12">
    <source>
        <dbReference type="EMBL" id="MFC3912967.1"/>
    </source>
</evidence>
<organism evidence="12 13">
    <name type="scientific">Pseudaeromonas sharmana</name>
    <dbReference type="NCBI Taxonomy" id="328412"/>
    <lineage>
        <taxon>Bacteria</taxon>
        <taxon>Pseudomonadati</taxon>
        <taxon>Pseudomonadota</taxon>
        <taxon>Gammaproteobacteria</taxon>
        <taxon>Aeromonadales</taxon>
        <taxon>Aeromonadaceae</taxon>
        <taxon>Pseudaeromonas</taxon>
    </lineage>
</organism>
<gene>
    <name evidence="12" type="ORF">ACFOSS_05745</name>
</gene>
<comment type="similarity">
    <text evidence="3 10">Belongs to the FliL family.</text>
</comment>
<dbReference type="InterPro" id="IPR005503">
    <property type="entry name" value="FliL"/>
</dbReference>
<keyword evidence="5 10" id="KW-0145">Chemotaxis</keyword>
<evidence type="ECO:0000256" key="9">
    <source>
        <dbReference type="ARBA" id="ARBA00023136"/>
    </source>
</evidence>
<sequence length="142" mass="15780">MSLFRSLLLICLLLPLTVFASGGGEGGEGGEAAAPSGIGYYTLDPEFITNYYTEGPTLGYVRVKVDLMVDNAADIELLKKHDPLLRDAIDTLLGDQTLEQVRSQQGREELRQRCKKAVEALLTKEEGRPVIRDLLFTNYLYQ</sequence>
<comment type="function">
    <text evidence="1 10">Controls the rotational direction of flagella during chemotaxis.</text>
</comment>
<keyword evidence="4" id="KW-1003">Cell membrane</keyword>
<evidence type="ECO:0000313" key="13">
    <source>
        <dbReference type="Proteomes" id="UP001595692"/>
    </source>
</evidence>
<keyword evidence="8" id="KW-1133">Transmembrane helix</keyword>
<dbReference type="EMBL" id="JBHSAF010000003">
    <property type="protein sequence ID" value="MFC3912967.1"/>
    <property type="molecule type" value="Genomic_DNA"/>
</dbReference>
<evidence type="ECO:0000256" key="1">
    <source>
        <dbReference type="ARBA" id="ARBA00002254"/>
    </source>
</evidence>
<name>A0ABV8CL76_9GAMM</name>
<comment type="caution">
    <text evidence="12">The sequence shown here is derived from an EMBL/GenBank/DDBJ whole genome shotgun (WGS) entry which is preliminary data.</text>
</comment>
<keyword evidence="6" id="KW-0812">Transmembrane</keyword>
<keyword evidence="13" id="KW-1185">Reference proteome</keyword>
<keyword evidence="12" id="KW-0966">Cell projection</keyword>
<keyword evidence="9 10" id="KW-0472">Membrane</keyword>
<evidence type="ECO:0000256" key="4">
    <source>
        <dbReference type="ARBA" id="ARBA00022475"/>
    </source>
</evidence>
<keyword evidence="12" id="KW-0282">Flagellum</keyword>
<keyword evidence="12" id="KW-0969">Cilium</keyword>
<dbReference type="RefSeq" id="WP_377151185.1">
    <property type="nucleotide sequence ID" value="NZ_JBHSAF010000003.1"/>
</dbReference>
<comment type="subcellular location">
    <subcellularLocation>
        <location evidence="10">Cell inner membrane</location>
    </subcellularLocation>
    <subcellularLocation>
        <location evidence="2">Cell membrane</location>
        <topology evidence="2">Single-pass membrane protein</topology>
    </subcellularLocation>
</comment>
<protein>
    <recommendedName>
        <fullName evidence="10">Flagellar protein FliL</fullName>
    </recommendedName>
</protein>
<dbReference type="PANTHER" id="PTHR35091">
    <property type="entry name" value="FLAGELLAR PROTEIN FLIL"/>
    <property type="match status" value="1"/>
</dbReference>
<keyword evidence="11" id="KW-0732">Signal</keyword>
<proteinExistence type="inferred from homology"/>
<dbReference type="Proteomes" id="UP001595692">
    <property type="component" value="Unassembled WGS sequence"/>
</dbReference>
<evidence type="ECO:0000256" key="2">
    <source>
        <dbReference type="ARBA" id="ARBA00004162"/>
    </source>
</evidence>
<evidence type="ECO:0000256" key="10">
    <source>
        <dbReference type="RuleBase" id="RU364125"/>
    </source>
</evidence>
<evidence type="ECO:0000256" key="3">
    <source>
        <dbReference type="ARBA" id="ARBA00008281"/>
    </source>
</evidence>
<keyword evidence="10" id="KW-0997">Cell inner membrane</keyword>
<evidence type="ECO:0000256" key="8">
    <source>
        <dbReference type="ARBA" id="ARBA00022989"/>
    </source>
</evidence>